<organism evidence="1 2">
    <name type="scientific">Ensete ventricosum</name>
    <name type="common">Abyssinian banana</name>
    <name type="synonym">Musa ensete</name>
    <dbReference type="NCBI Taxonomy" id="4639"/>
    <lineage>
        <taxon>Eukaryota</taxon>
        <taxon>Viridiplantae</taxon>
        <taxon>Streptophyta</taxon>
        <taxon>Embryophyta</taxon>
        <taxon>Tracheophyta</taxon>
        <taxon>Spermatophyta</taxon>
        <taxon>Magnoliopsida</taxon>
        <taxon>Liliopsida</taxon>
        <taxon>Zingiberales</taxon>
        <taxon>Musaceae</taxon>
        <taxon>Ensete</taxon>
    </lineage>
</organism>
<comment type="caution">
    <text evidence="1">The sequence shown here is derived from an EMBL/GenBank/DDBJ whole genome shotgun (WGS) entry which is preliminary data.</text>
</comment>
<evidence type="ECO:0000313" key="2">
    <source>
        <dbReference type="Proteomes" id="UP000287651"/>
    </source>
</evidence>
<reference evidence="1 2" key="1">
    <citation type="journal article" date="2014" name="Agronomy (Basel)">
        <title>A Draft Genome Sequence for Ensete ventricosum, the Drought-Tolerant Tree Against Hunger.</title>
        <authorList>
            <person name="Harrison J."/>
            <person name="Moore K.A."/>
            <person name="Paszkiewicz K."/>
            <person name="Jones T."/>
            <person name="Grant M."/>
            <person name="Ambacheew D."/>
            <person name="Muzemil S."/>
            <person name="Studholme D.J."/>
        </authorList>
    </citation>
    <scope>NUCLEOTIDE SEQUENCE [LARGE SCALE GENOMIC DNA]</scope>
</reference>
<protein>
    <submittedName>
        <fullName evidence="1">Uncharacterized protein</fullName>
    </submittedName>
</protein>
<sequence length="323" mass="36134">MFVAGAKIFEKGLKAFEVGGGLYRLGHGKFICLGILHRGSRSRLGLVLPSYTWMPGDSSLAPEGCVDSSRRQLVGRKTRWSTRAGVYFWSSRELQPFEVCCDVLEGVDRPRSEDLTWLSKASLFASASFCSPTDAPIIDAYTKVVVRGGTFYTTWGVSPPVDSVAPPLSKDKLNRWTATGARSLKLNSWRSRRLHLNAPISRRGSVVLSGESDGLLRYAPGVIVSLSYFSVDLLARFLDLQETFRIYEDEMNKFRISIPKGDPFAIFSSNMFHLYSTSSSLVNVELYHHKTNNVLQYMEDETEKFQPQVAKVDGIIVQIDLIN</sequence>
<name>A0A427AWT1_ENSVE</name>
<dbReference type="Proteomes" id="UP000287651">
    <property type="component" value="Unassembled WGS sequence"/>
</dbReference>
<evidence type="ECO:0000313" key="1">
    <source>
        <dbReference type="EMBL" id="RRT80566.1"/>
    </source>
</evidence>
<dbReference type="EMBL" id="AMZH03001112">
    <property type="protein sequence ID" value="RRT80566.1"/>
    <property type="molecule type" value="Genomic_DNA"/>
</dbReference>
<dbReference type="AlphaFoldDB" id="A0A427AWT1"/>
<accession>A0A427AWT1</accession>
<gene>
    <name evidence="1" type="ORF">B296_00008868</name>
</gene>
<proteinExistence type="predicted"/>